<sequence length="134" mass="13539">MIIDSLTGTTLRDPAAAITVDTTGTFSANALVTIAPVARTGACTVVDTGIPASALTGGHRCPGETIPGAGYRGGDLIRHRLSVGGTELLTVVMTTKGRIKQATVLTDAATATHFDSAADHGRWLLAALGRATAA</sequence>
<name>A0ABP8ZCJ3_9ACTN</name>
<proteinExistence type="predicted"/>
<dbReference type="EMBL" id="BAABIE010000011">
    <property type="protein sequence ID" value="GAA4753059.1"/>
    <property type="molecule type" value="Genomic_DNA"/>
</dbReference>
<gene>
    <name evidence="1" type="ORF">GCM10023217_25340</name>
</gene>
<evidence type="ECO:0000313" key="2">
    <source>
        <dbReference type="Proteomes" id="UP001500822"/>
    </source>
</evidence>
<dbReference type="RefSeq" id="WP_345313769.1">
    <property type="nucleotide sequence ID" value="NZ_BAABIE010000011.1"/>
</dbReference>
<protein>
    <submittedName>
        <fullName evidence="1">Uncharacterized protein</fullName>
    </submittedName>
</protein>
<reference evidence="2" key="1">
    <citation type="journal article" date="2019" name="Int. J. Syst. Evol. Microbiol.">
        <title>The Global Catalogue of Microorganisms (GCM) 10K type strain sequencing project: providing services to taxonomists for standard genome sequencing and annotation.</title>
        <authorList>
            <consortium name="The Broad Institute Genomics Platform"/>
            <consortium name="The Broad Institute Genome Sequencing Center for Infectious Disease"/>
            <person name="Wu L."/>
            <person name="Ma J."/>
        </authorList>
    </citation>
    <scope>NUCLEOTIDE SEQUENCE [LARGE SCALE GENOMIC DNA]</scope>
    <source>
        <strain evidence="2">JCM 18077</strain>
    </source>
</reference>
<comment type="caution">
    <text evidence="1">The sequence shown here is derived from an EMBL/GenBank/DDBJ whole genome shotgun (WGS) entry which is preliminary data.</text>
</comment>
<keyword evidence="2" id="KW-1185">Reference proteome</keyword>
<accession>A0ABP8ZCJ3</accession>
<organism evidence="1 2">
    <name type="scientific">Gordonia alkaliphila</name>
    <dbReference type="NCBI Taxonomy" id="1053547"/>
    <lineage>
        <taxon>Bacteria</taxon>
        <taxon>Bacillati</taxon>
        <taxon>Actinomycetota</taxon>
        <taxon>Actinomycetes</taxon>
        <taxon>Mycobacteriales</taxon>
        <taxon>Gordoniaceae</taxon>
        <taxon>Gordonia</taxon>
    </lineage>
</organism>
<dbReference type="Proteomes" id="UP001500822">
    <property type="component" value="Unassembled WGS sequence"/>
</dbReference>
<evidence type="ECO:0000313" key="1">
    <source>
        <dbReference type="EMBL" id="GAA4753059.1"/>
    </source>
</evidence>